<proteinExistence type="inferred from homology"/>
<comment type="pathway">
    <text evidence="2">Cell wall biogenesis; peptidoglycan biosynthesis.</text>
</comment>
<comment type="caution">
    <text evidence="17">The sequence shown here is derived from an EMBL/GenBank/DDBJ whole genome shotgun (WGS) entry which is preliminary data.</text>
</comment>
<keyword evidence="11" id="KW-0961">Cell wall biogenesis/degradation</keyword>
<dbReference type="PRINTS" id="PR00725">
    <property type="entry name" value="DADACBPTASE1"/>
</dbReference>
<keyword evidence="9" id="KW-0133">Cell shape</keyword>
<accession>A0A5D6WEB2</accession>
<evidence type="ECO:0000313" key="17">
    <source>
        <dbReference type="EMBL" id="TYZ25168.1"/>
    </source>
</evidence>
<evidence type="ECO:0000256" key="3">
    <source>
        <dbReference type="ARBA" id="ARBA00007164"/>
    </source>
</evidence>
<keyword evidence="6" id="KW-0645">Protease</keyword>
<keyword evidence="5 17" id="KW-0121">Carboxypeptidase</keyword>
<reference evidence="17 18" key="1">
    <citation type="submission" date="2019-08" db="EMBL/GenBank/DDBJ databases">
        <title>Selenomonas sp. mPRGC5 and Selenomonas sp. mPRGC8 isolated from ruminal fluid of dairy goat (Capra hircus).</title>
        <authorList>
            <person name="Poothong S."/>
            <person name="Nuengjamnong C."/>
            <person name="Tanasupawat S."/>
        </authorList>
    </citation>
    <scope>NUCLEOTIDE SEQUENCE [LARGE SCALE GENOMIC DNA]</scope>
    <source>
        <strain evidence="18">mPRGC5</strain>
    </source>
</reference>
<dbReference type="GO" id="GO:0071555">
    <property type="term" value="P:cell wall organization"/>
    <property type="evidence" value="ECO:0007669"/>
    <property type="project" value="UniProtKB-KW"/>
</dbReference>
<dbReference type="PANTHER" id="PTHR21581">
    <property type="entry name" value="D-ALANYL-D-ALANINE CARBOXYPEPTIDASE"/>
    <property type="match status" value="1"/>
</dbReference>
<dbReference type="OrthoDB" id="9791132at2"/>
<dbReference type="EMBL" id="VTOY01000001">
    <property type="protein sequence ID" value="TYZ25168.1"/>
    <property type="molecule type" value="Genomic_DNA"/>
</dbReference>
<dbReference type="Gene3D" id="2.60.410.10">
    <property type="entry name" value="D-Ala-D-Ala carboxypeptidase, C-terminal domain"/>
    <property type="match status" value="1"/>
</dbReference>
<keyword evidence="7" id="KW-0732">Signal</keyword>
<dbReference type="InterPro" id="IPR015956">
    <property type="entry name" value="Peniciliin-bd_prot_C_sf"/>
</dbReference>
<dbReference type="GO" id="GO:0009252">
    <property type="term" value="P:peptidoglycan biosynthetic process"/>
    <property type="evidence" value="ECO:0007669"/>
    <property type="project" value="UniProtKB-UniPathway"/>
</dbReference>
<comment type="function">
    <text evidence="1">Removes C-terminal D-alanyl residues from sugar-peptide cell wall precursors.</text>
</comment>
<comment type="catalytic activity">
    <reaction evidence="12">
        <text>Preferential cleavage: (Ac)2-L-Lys-D-Ala-|-D-Ala. Also transpeptidation of peptidyl-alanyl moieties that are N-acyl substituents of D-alanine.</text>
        <dbReference type="EC" id="3.4.16.4"/>
    </reaction>
</comment>
<evidence type="ECO:0000256" key="11">
    <source>
        <dbReference type="ARBA" id="ARBA00023316"/>
    </source>
</evidence>
<dbReference type="GO" id="GO:0009002">
    <property type="term" value="F:serine-type D-Ala-D-Ala carboxypeptidase activity"/>
    <property type="evidence" value="ECO:0007669"/>
    <property type="project" value="UniProtKB-EC"/>
</dbReference>
<feature type="active site" description="Proton acceptor" evidence="13">
    <location>
        <position position="74"/>
    </location>
</feature>
<dbReference type="Proteomes" id="UP000323646">
    <property type="component" value="Unassembled WGS sequence"/>
</dbReference>
<name>A0A5D6WEB2_9FIRM</name>
<dbReference type="InterPro" id="IPR012338">
    <property type="entry name" value="Beta-lactam/transpept-like"/>
</dbReference>
<keyword evidence="8" id="KW-0378">Hydrolase</keyword>
<evidence type="ECO:0000256" key="7">
    <source>
        <dbReference type="ARBA" id="ARBA00022729"/>
    </source>
</evidence>
<feature type="domain" description="Peptidase S11 D-Ala-D-Ala carboxypeptidase A C-terminal" evidence="16">
    <location>
        <begin position="279"/>
        <end position="369"/>
    </location>
</feature>
<dbReference type="UniPathway" id="UPA00219"/>
<dbReference type="AlphaFoldDB" id="A0A5D6WEB2"/>
<evidence type="ECO:0000256" key="2">
    <source>
        <dbReference type="ARBA" id="ARBA00004752"/>
    </source>
</evidence>
<feature type="active site" evidence="13">
    <location>
        <position position="126"/>
    </location>
</feature>
<dbReference type="SUPFAM" id="SSF56601">
    <property type="entry name" value="beta-lactamase/transpeptidase-like"/>
    <property type="match status" value="1"/>
</dbReference>
<dbReference type="GO" id="GO:0008360">
    <property type="term" value="P:regulation of cell shape"/>
    <property type="evidence" value="ECO:0007669"/>
    <property type="project" value="UniProtKB-KW"/>
</dbReference>
<evidence type="ECO:0000256" key="9">
    <source>
        <dbReference type="ARBA" id="ARBA00022960"/>
    </source>
</evidence>
<evidence type="ECO:0000256" key="15">
    <source>
        <dbReference type="RuleBase" id="RU004016"/>
    </source>
</evidence>
<evidence type="ECO:0000256" key="8">
    <source>
        <dbReference type="ARBA" id="ARBA00022801"/>
    </source>
</evidence>
<evidence type="ECO:0000256" key="14">
    <source>
        <dbReference type="PIRSR" id="PIRSR618044-2"/>
    </source>
</evidence>
<evidence type="ECO:0000256" key="5">
    <source>
        <dbReference type="ARBA" id="ARBA00022645"/>
    </source>
</evidence>
<evidence type="ECO:0000256" key="13">
    <source>
        <dbReference type="PIRSR" id="PIRSR618044-1"/>
    </source>
</evidence>
<evidence type="ECO:0000259" key="16">
    <source>
        <dbReference type="SMART" id="SM00936"/>
    </source>
</evidence>
<dbReference type="Pfam" id="PF07943">
    <property type="entry name" value="PBP5_C"/>
    <property type="match status" value="1"/>
</dbReference>
<dbReference type="InterPro" id="IPR012907">
    <property type="entry name" value="Peptidase_S11_C"/>
</dbReference>
<evidence type="ECO:0000256" key="12">
    <source>
        <dbReference type="ARBA" id="ARBA00034000"/>
    </source>
</evidence>
<evidence type="ECO:0000256" key="10">
    <source>
        <dbReference type="ARBA" id="ARBA00022984"/>
    </source>
</evidence>
<dbReference type="InterPro" id="IPR037167">
    <property type="entry name" value="Peptidase_S11_C_sf"/>
</dbReference>
<organism evidence="17 18">
    <name type="scientific">Selenomonas ruminis</name>
    <dbReference type="NCBI Taxonomy" id="2593411"/>
    <lineage>
        <taxon>Bacteria</taxon>
        <taxon>Bacillati</taxon>
        <taxon>Bacillota</taxon>
        <taxon>Negativicutes</taxon>
        <taxon>Selenomonadales</taxon>
        <taxon>Selenomonadaceae</taxon>
        <taxon>Selenomonas</taxon>
    </lineage>
</organism>
<comment type="similarity">
    <text evidence="3 15">Belongs to the peptidase S11 family.</text>
</comment>
<evidence type="ECO:0000313" key="18">
    <source>
        <dbReference type="Proteomes" id="UP000323646"/>
    </source>
</evidence>
<gene>
    <name evidence="17" type="ORF">FZ040_02745</name>
</gene>
<dbReference type="Pfam" id="PF00768">
    <property type="entry name" value="Peptidase_S11"/>
    <property type="match status" value="1"/>
</dbReference>
<dbReference type="GO" id="GO:0006508">
    <property type="term" value="P:proteolysis"/>
    <property type="evidence" value="ECO:0007669"/>
    <property type="project" value="UniProtKB-KW"/>
</dbReference>
<dbReference type="Gene3D" id="3.40.710.10">
    <property type="entry name" value="DD-peptidase/beta-lactamase superfamily"/>
    <property type="match status" value="1"/>
</dbReference>
<evidence type="ECO:0000256" key="4">
    <source>
        <dbReference type="ARBA" id="ARBA00012448"/>
    </source>
</evidence>
<dbReference type="InterPro" id="IPR001967">
    <property type="entry name" value="Peptidase_S11_N"/>
</dbReference>
<evidence type="ECO:0000256" key="6">
    <source>
        <dbReference type="ARBA" id="ARBA00022670"/>
    </source>
</evidence>
<dbReference type="InterPro" id="IPR018044">
    <property type="entry name" value="Peptidase_S11"/>
</dbReference>
<evidence type="ECO:0000256" key="1">
    <source>
        <dbReference type="ARBA" id="ARBA00003217"/>
    </source>
</evidence>
<dbReference type="EC" id="3.4.16.4" evidence="4"/>
<feature type="binding site" evidence="14">
    <location>
        <position position="232"/>
    </location>
    <ligand>
        <name>substrate</name>
    </ligand>
</feature>
<feature type="active site" description="Acyl-ester intermediate" evidence="13">
    <location>
        <position position="71"/>
    </location>
</feature>
<dbReference type="PANTHER" id="PTHR21581:SF33">
    <property type="entry name" value="D-ALANYL-D-ALANINE CARBOXYPEPTIDASE DACB"/>
    <property type="match status" value="1"/>
</dbReference>
<keyword evidence="18" id="KW-1185">Reference proteome</keyword>
<protein>
    <recommendedName>
        <fullName evidence="4">serine-type D-Ala-D-Ala carboxypeptidase</fullName>
        <ecNumber evidence="4">3.4.16.4</ecNumber>
    </recommendedName>
</protein>
<keyword evidence="10" id="KW-0573">Peptidoglycan synthesis</keyword>
<sequence length="388" mass="42012">MPALVAIAQPANPVIHPAAKAVKPNAAAAGIRIAPNDAMPNLMARSAILIEAKTGNILYERNKDERRYPASTTKIMTLILALEKGNLDDMVTVGPNAVGIEGSSLYLEKGDKMPLRELLTGMMMQSGNDATVAVAEHIAGSVPAFAKMMTDKAREIGAVGTNFVNAHGLPDDNHYTTAHDLARITAYGYSLPEFESIVSVQDADFNWLHDASKHITSENKLLWQYRGGNGVKTGYTERAGRCVVSAAKRDGVQLIAVVLDDPVMWTDAYAMLDYGFAHTRPSAFCKAGEELAKIKVADARINEMPLVAARESVIGTLNDENPKLEKKIEVPDKISAPVKKGDVVGKAICYVDGNVVDRVDLLAAQDAAYHTFWSDFTAWITKLMKGLF</sequence>
<dbReference type="SUPFAM" id="SSF69189">
    <property type="entry name" value="Penicillin-binding protein associated domain"/>
    <property type="match status" value="1"/>
</dbReference>
<dbReference type="SMART" id="SM00936">
    <property type="entry name" value="PBP5_C"/>
    <property type="match status" value="1"/>
</dbReference>